<gene>
    <name evidence="1" type="ORF">GA0061070_100445</name>
</gene>
<organism evidence="1 2">
    <name type="scientific">Kosakonia oryziphila</name>
    <dbReference type="NCBI Taxonomy" id="1005667"/>
    <lineage>
        <taxon>Bacteria</taxon>
        <taxon>Pseudomonadati</taxon>
        <taxon>Pseudomonadota</taxon>
        <taxon>Gammaproteobacteria</taxon>
        <taxon>Enterobacterales</taxon>
        <taxon>Enterobacteriaceae</taxon>
        <taxon>Kosakonia</taxon>
    </lineage>
</organism>
<proteinExistence type="predicted"/>
<dbReference type="EMBL" id="FMBC01000004">
    <property type="protein sequence ID" value="SCB91888.1"/>
    <property type="molecule type" value="Genomic_DNA"/>
</dbReference>
<name>A0A1C4ABB1_9ENTR</name>
<keyword evidence="2" id="KW-1185">Reference proteome</keyword>
<accession>A0A1C4ABB1</accession>
<protein>
    <submittedName>
        <fullName evidence="1">Uncharacterized protein</fullName>
    </submittedName>
</protein>
<sequence length="69" mass="7171">MRVIEPGVILQLLASGLAAAVIRNGCSQINALQHGGCFSLATGIRTGAGEVPYLPEIIAQSYPVPRHSS</sequence>
<evidence type="ECO:0000313" key="1">
    <source>
        <dbReference type="EMBL" id="SCB91888.1"/>
    </source>
</evidence>
<dbReference type="AlphaFoldDB" id="A0A1C4ABB1"/>
<dbReference type="Proteomes" id="UP000198515">
    <property type="component" value="Unassembled WGS sequence"/>
</dbReference>
<reference evidence="2" key="1">
    <citation type="submission" date="2016-08" db="EMBL/GenBank/DDBJ databases">
        <authorList>
            <person name="Varghese N."/>
            <person name="Submissions Spin"/>
        </authorList>
    </citation>
    <scope>NUCLEOTIDE SEQUENCE [LARGE SCALE GENOMIC DNA]</scope>
    <source>
        <strain evidence="2">REICA_142</strain>
    </source>
</reference>
<evidence type="ECO:0000313" key="2">
    <source>
        <dbReference type="Proteomes" id="UP000198515"/>
    </source>
</evidence>